<dbReference type="AlphaFoldDB" id="A0A086ZW76"/>
<name>A0A086ZW76_9BIFI</name>
<feature type="compositionally biased region" description="Basic and acidic residues" evidence="1">
    <location>
        <begin position="238"/>
        <end position="250"/>
    </location>
</feature>
<dbReference type="Pfam" id="PF12687">
    <property type="entry name" value="DUF3801"/>
    <property type="match status" value="1"/>
</dbReference>
<dbReference type="eggNOG" id="ENOG5031NAI">
    <property type="taxonomic scope" value="Bacteria"/>
</dbReference>
<evidence type="ECO:0000256" key="1">
    <source>
        <dbReference type="SAM" id="MobiDB-lite"/>
    </source>
</evidence>
<feature type="region of interest" description="Disordered" evidence="1">
    <location>
        <begin position="139"/>
        <end position="305"/>
    </location>
</feature>
<dbReference type="InterPro" id="IPR024234">
    <property type="entry name" value="DUF3801"/>
</dbReference>
<feature type="compositionally biased region" description="Basic and acidic residues" evidence="1">
    <location>
        <begin position="264"/>
        <end position="286"/>
    </location>
</feature>
<feature type="compositionally biased region" description="Polar residues" evidence="1">
    <location>
        <begin position="171"/>
        <end position="188"/>
    </location>
</feature>
<proteinExistence type="predicted"/>
<organism evidence="2 3">
    <name type="scientific">Bifidobacterium biavatii DSM 23969</name>
    <dbReference type="NCBI Taxonomy" id="1437608"/>
    <lineage>
        <taxon>Bacteria</taxon>
        <taxon>Bacillati</taxon>
        <taxon>Actinomycetota</taxon>
        <taxon>Actinomycetes</taxon>
        <taxon>Bifidobacteriales</taxon>
        <taxon>Bifidobacteriaceae</taxon>
        <taxon>Bifidobacterium</taxon>
    </lineage>
</organism>
<dbReference type="STRING" id="1437608.GCA_000771645_00661"/>
<gene>
    <name evidence="2" type="ORF">BBIA_1569</name>
</gene>
<accession>A0A086ZW76</accession>
<dbReference type="Proteomes" id="UP000029108">
    <property type="component" value="Unassembled WGS sequence"/>
</dbReference>
<comment type="caution">
    <text evidence="2">The sequence shown here is derived from an EMBL/GenBank/DDBJ whole genome shotgun (WGS) entry which is preliminary data.</text>
</comment>
<evidence type="ECO:0000313" key="3">
    <source>
        <dbReference type="Proteomes" id="UP000029108"/>
    </source>
</evidence>
<dbReference type="EMBL" id="JGYN01000013">
    <property type="protein sequence ID" value="KFI50776.1"/>
    <property type="molecule type" value="Genomic_DNA"/>
</dbReference>
<evidence type="ECO:0000313" key="2">
    <source>
        <dbReference type="EMBL" id="KFI50776.1"/>
    </source>
</evidence>
<protein>
    <submittedName>
        <fullName evidence="2">Mobilization protein</fullName>
    </submittedName>
</protein>
<reference evidence="2 3" key="1">
    <citation type="submission" date="2014-03" db="EMBL/GenBank/DDBJ databases">
        <title>Genomics of Bifidobacteria.</title>
        <authorList>
            <person name="Ventura M."/>
            <person name="Milani C."/>
            <person name="Lugli G.A."/>
        </authorList>
    </citation>
    <scope>NUCLEOTIDE SEQUENCE [LARGE SCALE GENOMIC DNA]</scope>
    <source>
        <strain evidence="2 3">DSM 23969</strain>
    </source>
</reference>
<keyword evidence="3" id="KW-1185">Reference proteome</keyword>
<feature type="compositionally biased region" description="Basic and acidic residues" evidence="1">
    <location>
        <begin position="157"/>
        <end position="166"/>
    </location>
</feature>
<dbReference type="OrthoDB" id="3235960at2"/>
<sequence length="305" mass="33670">MIEERLEDTGRQIIMGVGRAGGGLALWVGEKTAGWFLRLGGRGLSAMRGVIRRGRDTGRMSEKRLQRLTGGDIHAIELERHQVRAVVRSLRRAGVRYSVERDSQSTWIHFEGRDLDHVTHAVRRALQDVGYELRIDGRRPVEQLGSKDTQVQPATDPGRDEPREPTPVKPEQSSPTLSDAAQSGSRVPTATAERRDEASPAVVAEQSAQPISDDEQPPQTPVVSSPAAHGETTTTADEANRRTMPEHAPSEPRAPVSPKPTVRCGERKVSRRDTLAELRARIERKLTGKPVQPVATRKPNRSQSR</sequence>
<dbReference type="RefSeq" id="WP_033494369.1">
    <property type="nucleotide sequence ID" value="NZ_JDUU01000014.1"/>
</dbReference>